<dbReference type="OrthoDB" id="199125at2157"/>
<dbReference type="Proteomes" id="UP000607197">
    <property type="component" value="Unassembled WGS sequence"/>
</dbReference>
<proteinExistence type="predicted"/>
<accession>A0A830FMC8</accession>
<feature type="region of interest" description="Disordered" evidence="1">
    <location>
        <begin position="102"/>
        <end position="132"/>
    </location>
</feature>
<protein>
    <submittedName>
        <fullName evidence="2">Uncharacterized protein</fullName>
    </submittedName>
</protein>
<gene>
    <name evidence="2" type="ORF">GCM10009039_30050</name>
</gene>
<sequence length="158" mass="17675">MLFDARTREHLRDAGLTRDDLRRIEDAVAADARETADAVESFFDAHDVVYSDMDLTHAKHDRPEHDVDYCDLFTHSQDIRGFLRFETWGAYVEGARVLRSAEDADRASGRASDTRAARREAEDGNDADATDAPPVLVELSLGATVHDRVRFAASREAL</sequence>
<evidence type="ECO:0000256" key="1">
    <source>
        <dbReference type="SAM" id="MobiDB-lite"/>
    </source>
</evidence>
<dbReference type="AlphaFoldDB" id="A0A830FMC8"/>
<feature type="compositionally biased region" description="Basic and acidic residues" evidence="1">
    <location>
        <begin position="102"/>
        <end position="122"/>
    </location>
</feature>
<dbReference type="Pfam" id="PF24376">
    <property type="entry name" value="DUF7532"/>
    <property type="match status" value="1"/>
</dbReference>
<reference evidence="2" key="2">
    <citation type="submission" date="2020-09" db="EMBL/GenBank/DDBJ databases">
        <authorList>
            <person name="Sun Q."/>
            <person name="Ohkuma M."/>
        </authorList>
    </citation>
    <scope>NUCLEOTIDE SEQUENCE</scope>
    <source>
        <strain evidence="2">JCM 19596</strain>
    </source>
</reference>
<evidence type="ECO:0000313" key="3">
    <source>
        <dbReference type="Proteomes" id="UP000607197"/>
    </source>
</evidence>
<organism evidence="2 3">
    <name type="scientific">Halocalculus aciditolerans</name>
    <dbReference type="NCBI Taxonomy" id="1383812"/>
    <lineage>
        <taxon>Archaea</taxon>
        <taxon>Methanobacteriati</taxon>
        <taxon>Methanobacteriota</taxon>
        <taxon>Stenosarchaea group</taxon>
        <taxon>Halobacteria</taxon>
        <taxon>Halobacteriales</taxon>
        <taxon>Halobacteriaceae</taxon>
        <taxon>Halocalculus</taxon>
    </lineage>
</organism>
<dbReference type="InterPro" id="IPR055954">
    <property type="entry name" value="DUF7532"/>
</dbReference>
<keyword evidence="3" id="KW-1185">Reference proteome</keyword>
<dbReference type="EMBL" id="BMPG01000005">
    <property type="protein sequence ID" value="GGL70030.1"/>
    <property type="molecule type" value="Genomic_DNA"/>
</dbReference>
<comment type="caution">
    <text evidence="2">The sequence shown here is derived from an EMBL/GenBank/DDBJ whole genome shotgun (WGS) entry which is preliminary data.</text>
</comment>
<dbReference type="RefSeq" id="WP_188980393.1">
    <property type="nucleotide sequence ID" value="NZ_BMPG01000005.1"/>
</dbReference>
<name>A0A830FMC8_9EURY</name>
<reference evidence="2" key="1">
    <citation type="journal article" date="2014" name="Int. J. Syst. Evol. Microbiol.">
        <title>Complete genome sequence of Corynebacterium casei LMG S-19264T (=DSM 44701T), isolated from a smear-ripened cheese.</title>
        <authorList>
            <consortium name="US DOE Joint Genome Institute (JGI-PGF)"/>
            <person name="Walter F."/>
            <person name="Albersmeier A."/>
            <person name="Kalinowski J."/>
            <person name="Ruckert C."/>
        </authorList>
    </citation>
    <scope>NUCLEOTIDE SEQUENCE</scope>
    <source>
        <strain evidence="2">JCM 19596</strain>
    </source>
</reference>
<evidence type="ECO:0000313" key="2">
    <source>
        <dbReference type="EMBL" id="GGL70030.1"/>
    </source>
</evidence>